<feature type="non-terminal residue" evidence="2">
    <location>
        <position position="82"/>
    </location>
</feature>
<protein>
    <submittedName>
        <fullName evidence="2">Uncharacterized protein</fullName>
    </submittedName>
</protein>
<evidence type="ECO:0000313" key="2">
    <source>
        <dbReference type="EMBL" id="KAG7299067.1"/>
    </source>
</evidence>
<dbReference type="Proteomes" id="UP000823941">
    <property type="component" value="Chromosome 23"/>
</dbReference>
<name>A0ABQ7Q1G0_PLUXY</name>
<reference evidence="2 3" key="1">
    <citation type="submission" date="2021-06" db="EMBL/GenBank/DDBJ databases">
        <title>A haploid diamondback moth (Plutella xylostella L.) genome assembly resolves 31 chromosomes and identifies a diamide resistance mutation.</title>
        <authorList>
            <person name="Ward C.M."/>
            <person name="Perry K.D."/>
            <person name="Baker G."/>
            <person name="Powis K."/>
            <person name="Heckel D.G."/>
            <person name="Baxter S.W."/>
        </authorList>
    </citation>
    <scope>NUCLEOTIDE SEQUENCE [LARGE SCALE GENOMIC DNA]</scope>
    <source>
        <strain evidence="2 3">LV</strain>
        <tissue evidence="2">Single pupa</tissue>
    </source>
</reference>
<organism evidence="2 3">
    <name type="scientific">Plutella xylostella</name>
    <name type="common">Diamondback moth</name>
    <name type="synonym">Plutella maculipennis</name>
    <dbReference type="NCBI Taxonomy" id="51655"/>
    <lineage>
        <taxon>Eukaryota</taxon>
        <taxon>Metazoa</taxon>
        <taxon>Ecdysozoa</taxon>
        <taxon>Arthropoda</taxon>
        <taxon>Hexapoda</taxon>
        <taxon>Insecta</taxon>
        <taxon>Pterygota</taxon>
        <taxon>Neoptera</taxon>
        <taxon>Endopterygota</taxon>
        <taxon>Lepidoptera</taxon>
        <taxon>Glossata</taxon>
        <taxon>Ditrysia</taxon>
        <taxon>Yponomeutoidea</taxon>
        <taxon>Plutellidae</taxon>
        <taxon>Plutella</taxon>
    </lineage>
</organism>
<accession>A0ABQ7Q1G0</accession>
<keyword evidence="3" id="KW-1185">Reference proteome</keyword>
<feature type="region of interest" description="Disordered" evidence="1">
    <location>
        <begin position="1"/>
        <end position="82"/>
    </location>
</feature>
<evidence type="ECO:0000256" key="1">
    <source>
        <dbReference type="SAM" id="MobiDB-lite"/>
    </source>
</evidence>
<feature type="compositionally biased region" description="Basic and acidic residues" evidence="1">
    <location>
        <begin position="37"/>
        <end position="46"/>
    </location>
</feature>
<proteinExistence type="predicted"/>
<evidence type="ECO:0000313" key="3">
    <source>
        <dbReference type="Proteomes" id="UP000823941"/>
    </source>
</evidence>
<comment type="caution">
    <text evidence="2">The sequence shown here is derived from an EMBL/GenBank/DDBJ whole genome shotgun (WGS) entry which is preliminary data.</text>
</comment>
<dbReference type="EMBL" id="JAHIBW010000023">
    <property type="protein sequence ID" value="KAG7299067.1"/>
    <property type="molecule type" value="Genomic_DNA"/>
</dbReference>
<sequence length="82" mass="9140">MKRDKSLASRTRSHTAPPAPVSIEPPSQVRPISGPEARFKELHRSPQPEPSVKSVQMKSKSKRNSFEIGTQLAPDCQQFTTK</sequence>
<gene>
    <name evidence="2" type="ORF">JYU34_017542</name>
</gene>